<comment type="caution">
    <text evidence="2">The sequence shown here is derived from an EMBL/GenBank/DDBJ whole genome shotgun (WGS) entry which is preliminary data.</text>
</comment>
<reference evidence="2 3" key="1">
    <citation type="submission" date="2017-11" db="EMBL/GenBank/DDBJ databases">
        <title>De novo assembly and phasing of dikaryotic genomes from two isolates of Puccinia coronata f. sp. avenae, the causal agent of oat crown rust.</title>
        <authorList>
            <person name="Miller M.E."/>
            <person name="Zhang Y."/>
            <person name="Omidvar V."/>
            <person name="Sperschneider J."/>
            <person name="Schwessinger B."/>
            <person name="Raley C."/>
            <person name="Palmer J.M."/>
            <person name="Garnica D."/>
            <person name="Upadhyaya N."/>
            <person name="Rathjen J."/>
            <person name="Taylor J.M."/>
            <person name="Park R.F."/>
            <person name="Dodds P.N."/>
            <person name="Hirsch C.D."/>
            <person name="Kianian S.F."/>
            <person name="Figueroa M."/>
        </authorList>
    </citation>
    <scope>NUCLEOTIDE SEQUENCE [LARGE SCALE GENOMIC DNA]</scope>
    <source>
        <strain evidence="2">12SD80</strain>
    </source>
</reference>
<evidence type="ECO:0000256" key="1">
    <source>
        <dbReference type="SAM" id="SignalP"/>
    </source>
</evidence>
<proteinExistence type="predicted"/>
<dbReference type="AlphaFoldDB" id="A0A2N5VPA1"/>
<accession>A0A2N5VPA1</accession>
<dbReference type="EMBL" id="PGCI01000003">
    <property type="protein sequence ID" value="PLW51831.1"/>
    <property type="molecule type" value="Genomic_DNA"/>
</dbReference>
<evidence type="ECO:0000313" key="2">
    <source>
        <dbReference type="EMBL" id="PLW51831.1"/>
    </source>
</evidence>
<protein>
    <submittedName>
        <fullName evidence="2">Uncharacterized protein</fullName>
    </submittedName>
</protein>
<sequence length="175" mass="17927">MLLYWFLAVFLVSNIGYSVAQDPAVPAPAPVIPASGNAALDVKTLQDFAGQLGSLIDQLEKANVAPTGEDRSAVFTTVAQMSTIAPALASLVTNVATDLTPVLGTAAGSLATALQGVNTQNDVITATVAFATYHWPIQADIAVAIGTLKSFFGSAAGSFFDALKTNGVTQTPDRG</sequence>
<organism evidence="2 3">
    <name type="scientific">Puccinia coronata f. sp. avenae</name>
    <dbReference type="NCBI Taxonomy" id="200324"/>
    <lineage>
        <taxon>Eukaryota</taxon>
        <taxon>Fungi</taxon>
        <taxon>Dikarya</taxon>
        <taxon>Basidiomycota</taxon>
        <taxon>Pucciniomycotina</taxon>
        <taxon>Pucciniomycetes</taxon>
        <taxon>Pucciniales</taxon>
        <taxon>Pucciniaceae</taxon>
        <taxon>Puccinia</taxon>
    </lineage>
</organism>
<name>A0A2N5VPA1_9BASI</name>
<feature type="chain" id="PRO_5014775655" evidence="1">
    <location>
        <begin position="21"/>
        <end position="175"/>
    </location>
</feature>
<evidence type="ECO:0000313" key="3">
    <source>
        <dbReference type="Proteomes" id="UP000235392"/>
    </source>
</evidence>
<gene>
    <name evidence="2" type="ORF">PCASD_00828</name>
</gene>
<feature type="signal peptide" evidence="1">
    <location>
        <begin position="1"/>
        <end position="20"/>
    </location>
</feature>
<dbReference type="Proteomes" id="UP000235392">
    <property type="component" value="Unassembled WGS sequence"/>
</dbReference>
<keyword evidence="1" id="KW-0732">Signal</keyword>